<feature type="compositionally biased region" description="Low complexity" evidence="1">
    <location>
        <begin position="41"/>
        <end position="50"/>
    </location>
</feature>
<feature type="compositionally biased region" description="Basic and acidic residues" evidence="1">
    <location>
        <begin position="25"/>
        <end position="34"/>
    </location>
</feature>
<dbReference type="AlphaFoldDB" id="A0A8J4YE93"/>
<comment type="caution">
    <text evidence="2">The sequence shown here is derived from an EMBL/GenBank/DDBJ whole genome shotgun (WGS) entry which is preliminary data.</text>
</comment>
<name>A0A8J4YE93_CHIOP</name>
<evidence type="ECO:0000256" key="1">
    <source>
        <dbReference type="SAM" id="MobiDB-lite"/>
    </source>
</evidence>
<protein>
    <submittedName>
        <fullName evidence="2">Uncharacterized protein</fullName>
    </submittedName>
</protein>
<organism evidence="2 3">
    <name type="scientific">Chionoecetes opilio</name>
    <name type="common">Atlantic snow crab</name>
    <name type="synonym">Cancer opilio</name>
    <dbReference type="NCBI Taxonomy" id="41210"/>
    <lineage>
        <taxon>Eukaryota</taxon>
        <taxon>Metazoa</taxon>
        <taxon>Ecdysozoa</taxon>
        <taxon>Arthropoda</taxon>
        <taxon>Crustacea</taxon>
        <taxon>Multicrustacea</taxon>
        <taxon>Malacostraca</taxon>
        <taxon>Eumalacostraca</taxon>
        <taxon>Eucarida</taxon>
        <taxon>Decapoda</taxon>
        <taxon>Pleocyemata</taxon>
        <taxon>Brachyura</taxon>
        <taxon>Eubrachyura</taxon>
        <taxon>Majoidea</taxon>
        <taxon>Majidae</taxon>
        <taxon>Chionoecetes</taxon>
    </lineage>
</organism>
<dbReference type="EMBL" id="JACEEZ010010766">
    <property type="protein sequence ID" value="KAG0721631.1"/>
    <property type="molecule type" value="Genomic_DNA"/>
</dbReference>
<proteinExistence type="predicted"/>
<reference evidence="2" key="1">
    <citation type="submission" date="2020-07" db="EMBL/GenBank/DDBJ databases">
        <title>The High-quality genome of the commercially important snow crab, Chionoecetes opilio.</title>
        <authorList>
            <person name="Jeong J.-H."/>
            <person name="Ryu S."/>
        </authorList>
    </citation>
    <scope>NUCLEOTIDE SEQUENCE</scope>
    <source>
        <strain evidence="2">MADBK_172401_WGS</strain>
        <tissue evidence="2">Digestive gland</tissue>
    </source>
</reference>
<feature type="compositionally biased region" description="Polar residues" evidence="1">
    <location>
        <begin position="140"/>
        <end position="156"/>
    </location>
</feature>
<sequence length="253" mass="28109">MSPKWRKKRRKKEAAKKLENRKRKQEAENERLLDKVPYPRSGLSSLSTTSSEDEDGDFKAPATKLPRRAPTNKLSLNIKLTSVWDREGLSVRQASSAYIATAKDLGHDVSQLVISHEHCPSFKDQEQGDTCHSTGKGGFQVSSSVGSPLGRQTTTESDFEMGFRGPHCRVATGQNFEEILGVPVAQMERDKKSQGRFSRRSSESVPGSRSLAFPSIRRPRTAACSQAPVYTWKISSVAPCSGWHAGTTYWRLP</sequence>
<feature type="compositionally biased region" description="Basic residues" evidence="1">
    <location>
        <begin position="1"/>
        <end position="24"/>
    </location>
</feature>
<feature type="region of interest" description="Disordered" evidence="1">
    <location>
        <begin position="1"/>
        <end position="66"/>
    </location>
</feature>
<evidence type="ECO:0000313" key="2">
    <source>
        <dbReference type="EMBL" id="KAG0721631.1"/>
    </source>
</evidence>
<accession>A0A8J4YE93</accession>
<feature type="region of interest" description="Disordered" evidence="1">
    <location>
        <begin position="188"/>
        <end position="212"/>
    </location>
</feature>
<keyword evidence="3" id="KW-1185">Reference proteome</keyword>
<feature type="region of interest" description="Disordered" evidence="1">
    <location>
        <begin position="139"/>
        <end position="161"/>
    </location>
</feature>
<gene>
    <name evidence="2" type="ORF">GWK47_046084</name>
</gene>
<evidence type="ECO:0000313" key="3">
    <source>
        <dbReference type="Proteomes" id="UP000770661"/>
    </source>
</evidence>
<dbReference type="Proteomes" id="UP000770661">
    <property type="component" value="Unassembled WGS sequence"/>
</dbReference>